<dbReference type="InterPro" id="IPR000524">
    <property type="entry name" value="Tscrpt_reg_HTH_GntR"/>
</dbReference>
<accession>A0ABM7YPY0</accession>
<dbReference type="PROSITE" id="PS50949">
    <property type="entry name" value="HTH_GNTR"/>
    <property type="match status" value="1"/>
</dbReference>
<evidence type="ECO:0000256" key="3">
    <source>
        <dbReference type="ARBA" id="ARBA00023163"/>
    </source>
</evidence>
<keyword evidence="3" id="KW-0804">Transcription</keyword>
<dbReference type="InterPro" id="IPR036390">
    <property type="entry name" value="WH_DNA-bd_sf"/>
</dbReference>
<dbReference type="InterPro" id="IPR008920">
    <property type="entry name" value="TF_FadR/GntR_C"/>
</dbReference>
<dbReference type="Proteomes" id="UP001057498">
    <property type="component" value="Chromosome"/>
</dbReference>
<dbReference type="Gene3D" id="1.10.10.10">
    <property type="entry name" value="Winged helix-like DNA-binding domain superfamily/Winged helix DNA-binding domain"/>
    <property type="match status" value="1"/>
</dbReference>
<dbReference type="Pfam" id="PF00392">
    <property type="entry name" value="GntR"/>
    <property type="match status" value="1"/>
</dbReference>
<evidence type="ECO:0000313" key="5">
    <source>
        <dbReference type="EMBL" id="BDI06574.1"/>
    </source>
</evidence>
<dbReference type="SUPFAM" id="SSF48008">
    <property type="entry name" value="GntR ligand-binding domain-like"/>
    <property type="match status" value="1"/>
</dbReference>
<dbReference type="EMBL" id="AP025730">
    <property type="protein sequence ID" value="BDI06574.1"/>
    <property type="molecule type" value="Genomic_DNA"/>
</dbReference>
<dbReference type="Gene3D" id="1.20.120.530">
    <property type="entry name" value="GntR ligand-binding domain-like"/>
    <property type="match status" value="1"/>
</dbReference>
<dbReference type="CDD" id="cd07377">
    <property type="entry name" value="WHTH_GntR"/>
    <property type="match status" value="1"/>
</dbReference>
<reference evidence="5" key="1">
    <citation type="submission" date="2022-04" db="EMBL/GenBank/DDBJ databases">
        <title>Whole genome sequence of Sphaerotilus sp. FB-5.</title>
        <authorList>
            <person name="Takeda M."/>
            <person name="Narihara S."/>
            <person name="Akimoto M."/>
            <person name="Akimoto R."/>
            <person name="Nishiyashiki S."/>
            <person name="Murakami T."/>
        </authorList>
    </citation>
    <scope>NUCLEOTIDE SEQUENCE</scope>
    <source>
        <strain evidence="5">FB-5</strain>
    </source>
</reference>
<dbReference type="SUPFAM" id="SSF46785">
    <property type="entry name" value="Winged helix' DNA-binding domain"/>
    <property type="match status" value="1"/>
</dbReference>
<dbReference type="InterPro" id="IPR036388">
    <property type="entry name" value="WH-like_DNA-bd_sf"/>
</dbReference>
<evidence type="ECO:0000313" key="6">
    <source>
        <dbReference type="Proteomes" id="UP001057498"/>
    </source>
</evidence>
<dbReference type="RefSeq" id="WP_251969836.1">
    <property type="nucleotide sequence ID" value="NZ_AP025730.1"/>
</dbReference>
<keyword evidence="2" id="KW-0238">DNA-binding</keyword>
<dbReference type="InterPro" id="IPR011711">
    <property type="entry name" value="GntR_C"/>
</dbReference>
<gene>
    <name evidence="5" type="ORF">CATMQ487_35440</name>
</gene>
<protein>
    <submittedName>
        <fullName evidence="5">Transcriptional regulator</fullName>
    </submittedName>
</protein>
<organism evidence="5 6">
    <name type="scientific">Sphaerotilus microaerophilus</name>
    <dbReference type="NCBI Taxonomy" id="2914710"/>
    <lineage>
        <taxon>Bacteria</taxon>
        <taxon>Pseudomonadati</taxon>
        <taxon>Pseudomonadota</taxon>
        <taxon>Betaproteobacteria</taxon>
        <taxon>Burkholderiales</taxon>
        <taxon>Sphaerotilaceae</taxon>
        <taxon>Sphaerotilus</taxon>
    </lineage>
</organism>
<keyword evidence="6" id="KW-1185">Reference proteome</keyword>
<dbReference type="SMART" id="SM00345">
    <property type="entry name" value="HTH_GNTR"/>
    <property type="match status" value="1"/>
</dbReference>
<name>A0ABM7YPY0_9BURK</name>
<dbReference type="PANTHER" id="PTHR43537:SF45">
    <property type="entry name" value="GNTR FAMILY REGULATORY PROTEIN"/>
    <property type="match status" value="1"/>
</dbReference>
<evidence type="ECO:0000256" key="2">
    <source>
        <dbReference type="ARBA" id="ARBA00023125"/>
    </source>
</evidence>
<dbReference type="PANTHER" id="PTHR43537">
    <property type="entry name" value="TRANSCRIPTIONAL REGULATOR, GNTR FAMILY"/>
    <property type="match status" value="1"/>
</dbReference>
<feature type="domain" description="HTH gntR-type" evidence="4">
    <location>
        <begin position="8"/>
        <end position="75"/>
    </location>
</feature>
<sequence>MKQLSVQPNLVDQVREAILQEIASGALAPGERVVQERIAESLGVSRQPVQQALALLLSQGVLRDAPGRRLIVAPLDASYVRQMYDMRAVIEGLAFAEAARRGAAKAARQGPALIEAGRKAVATGEVPRMIAADMKFHAFIHELSGNTLVAPTLAPHLTYMQRVMGQVLLRDDKPRDIWAEHEQMLDAVARGDAALAESLARQHITAAADFMVARIAAAQTPAALQALSGPAPSP</sequence>
<keyword evidence="1" id="KW-0805">Transcription regulation</keyword>
<evidence type="ECO:0000256" key="1">
    <source>
        <dbReference type="ARBA" id="ARBA00023015"/>
    </source>
</evidence>
<proteinExistence type="predicted"/>
<dbReference type="SMART" id="SM00895">
    <property type="entry name" value="FCD"/>
    <property type="match status" value="1"/>
</dbReference>
<dbReference type="Pfam" id="PF07729">
    <property type="entry name" value="FCD"/>
    <property type="match status" value="1"/>
</dbReference>
<evidence type="ECO:0000259" key="4">
    <source>
        <dbReference type="PROSITE" id="PS50949"/>
    </source>
</evidence>